<proteinExistence type="predicted"/>
<organism evidence="2 3">
    <name type="scientific">Nocardioides bigeumensis</name>
    <dbReference type="NCBI Taxonomy" id="433657"/>
    <lineage>
        <taxon>Bacteria</taxon>
        <taxon>Bacillati</taxon>
        <taxon>Actinomycetota</taxon>
        <taxon>Actinomycetes</taxon>
        <taxon>Propionibacteriales</taxon>
        <taxon>Nocardioidaceae</taxon>
        <taxon>Nocardioides</taxon>
    </lineage>
</organism>
<protein>
    <submittedName>
        <fullName evidence="2">GNAT family N-acetyltransferase</fullName>
    </submittedName>
</protein>
<evidence type="ECO:0000259" key="1">
    <source>
        <dbReference type="PROSITE" id="PS51186"/>
    </source>
</evidence>
<dbReference type="InterPro" id="IPR000182">
    <property type="entry name" value="GNAT_dom"/>
</dbReference>
<name>A0ABP5JYU2_9ACTN</name>
<evidence type="ECO:0000313" key="2">
    <source>
        <dbReference type="EMBL" id="GAA2123074.1"/>
    </source>
</evidence>
<dbReference type="EMBL" id="BAAAQQ010000011">
    <property type="protein sequence ID" value="GAA2123074.1"/>
    <property type="molecule type" value="Genomic_DNA"/>
</dbReference>
<dbReference type="CDD" id="cd04301">
    <property type="entry name" value="NAT_SF"/>
    <property type="match status" value="1"/>
</dbReference>
<reference evidence="3" key="1">
    <citation type="journal article" date="2019" name="Int. J. Syst. Evol. Microbiol.">
        <title>The Global Catalogue of Microorganisms (GCM) 10K type strain sequencing project: providing services to taxonomists for standard genome sequencing and annotation.</title>
        <authorList>
            <consortium name="The Broad Institute Genomics Platform"/>
            <consortium name="The Broad Institute Genome Sequencing Center for Infectious Disease"/>
            <person name="Wu L."/>
            <person name="Ma J."/>
        </authorList>
    </citation>
    <scope>NUCLEOTIDE SEQUENCE [LARGE SCALE GENOMIC DNA]</scope>
    <source>
        <strain evidence="3">JCM 16021</strain>
    </source>
</reference>
<dbReference type="PROSITE" id="PS51186">
    <property type="entry name" value="GNAT"/>
    <property type="match status" value="1"/>
</dbReference>
<feature type="domain" description="N-acetyltransferase" evidence="1">
    <location>
        <begin position="7"/>
        <end position="161"/>
    </location>
</feature>
<sequence>MTERRHRELRRVHQDDWELWRDVRLRSLADAPDAFGSTYEREAAFTEDEWRDRLKHGPRVLVLVEGEPVALGGGVSHEGELFVFGMWTDEAHRRRGHADAVLDVVVAWARERDLPVVLHVNTANPGARAAYERYGFVATGHLEELRPGSDQRIELMRLPEPFTDPAAPPR</sequence>
<dbReference type="Gene3D" id="3.40.630.30">
    <property type="match status" value="1"/>
</dbReference>
<comment type="caution">
    <text evidence="2">The sequence shown here is derived from an EMBL/GenBank/DDBJ whole genome shotgun (WGS) entry which is preliminary data.</text>
</comment>
<dbReference type="RefSeq" id="WP_344303423.1">
    <property type="nucleotide sequence ID" value="NZ_BAAAQQ010000011.1"/>
</dbReference>
<dbReference type="Pfam" id="PF00583">
    <property type="entry name" value="Acetyltransf_1"/>
    <property type="match status" value="1"/>
</dbReference>
<dbReference type="InterPro" id="IPR016181">
    <property type="entry name" value="Acyl_CoA_acyltransferase"/>
</dbReference>
<dbReference type="Proteomes" id="UP001500575">
    <property type="component" value="Unassembled WGS sequence"/>
</dbReference>
<gene>
    <name evidence="2" type="ORF">GCM10009843_18580</name>
</gene>
<dbReference type="SUPFAM" id="SSF55729">
    <property type="entry name" value="Acyl-CoA N-acyltransferases (Nat)"/>
    <property type="match status" value="1"/>
</dbReference>
<keyword evidence="3" id="KW-1185">Reference proteome</keyword>
<accession>A0ABP5JYU2</accession>
<evidence type="ECO:0000313" key="3">
    <source>
        <dbReference type="Proteomes" id="UP001500575"/>
    </source>
</evidence>